<dbReference type="PANTHER" id="PTHR47785:SF4">
    <property type="entry name" value="ZN(II)2CYS6 TRANSCRIPTION FACTOR (EUROFUNG)"/>
    <property type="match status" value="1"/>
</dbReference>
<dbReference type="EMBL" id="VIBQ01000013">
    <property type="protein sequence ID" value="KAB8346373.1"/>
    <property type="molecule type" value="Genomic_DNA"/>
</dbReference>
<feature type="compositionally biased region" description="Low complexity" evidence="1">
    <location>
        <begin position="88"/>
        <end position="99"/>
    </location>
</feature>
<organism evidence="2 3">
    <name type="scientific">Carpinus fangiana</name>
    <dbReference type="NCBI Taxonomy" id="176857"/>
    <lineage>
        <taxon>Eukaryota</taxon>
        <taxon>Viridiplantae</taxon>
        <taxon>Streptophyta</taxon>
        <taxon>Embryophyta</taxon>
        <taxon>Tracheophyta</taxon>
        <taxon>Spermatophyta</taxon>
        <taxon>Magnoliopsida</taxon>
        <taxon>eudicotyledons</taxon>
        <taxon>Gunneridae</taxon>
        <taxon>Pentapetalae</taxon>
        <taxon>rosids</taxon>
        <taxon>fabids</taxon>
        <taxon>Fagales</taxon>
        <taxon>Betulaceae</taxon>
        <taxon>Carpinus</taxon>
    </lineage>
</organism>
<feature type="region of interest" description="Disordered" evidence="1">
    <location>
        <begin position="192"/>
        <end position="234"/>
    </location>
</feature>
<gene>
    <name evidence="2" type="ORF">FH972_023415</name>
</gene>
<evidence type="ECO:0000313" key="2">
    <source>
        <dbReference type="EMBL" id="KAB8346373.1"/>
    </source>
</evidence>
<dbReference type="OrthoDB" id="5244761at2759"/>
<proteinExistence type="predicted"/>
<dbReference type="Proteomes" id="UP000327013">
    <property type="component" value="Unassembled WGS sequence"/>
</dbReference>
<keyword evidence="3" id="KW-1185">Reference proteome</keyword>
<sequence>MAPSRSGMGEQGDLGSVGNVHKLTKPPDLDTQAHNLLWKWKSIRPFVQNILKNPDEDYVLAAEESRGVLKLFGAAPSHHRSAEGPTVDSPAAASDFSDSGTSGESWGQAGSRICNFSPVDKYTETLPGGYNSRTGYIQLDRQTIERLYHSYLEHLHVLHPFINQDRVNHTIDKIFAHHSMFAVPDSASSSFDMRREASSGQKRKWGDQDATSNGKSTPRGNNSNNSPYPPPAKLERSPDMAILLLICALGRVCEEKGDLNVSSFNMTDYYTDSGAPSPLAGMSSPAGNTPRSASFPSVNSLSKERKNRTPMNVDTHPGLVYYAEAKEILGNMTGNHSMAFVHANLLAGLYMAQFVRILESYRSIHDACVSCIILINQLAGKDPQKIQDNYVRLTFWSCLQMESDILAELSFPKSGITEYEDKFPLPDTGDQKVMLCYSAQITLRKILNRSTWYLFDGNHPLLNNPKRSLDQLEDMVGYLDGWRQVTASLATSHGIPELAWEDSDEPATDINIARMRGKYYGAKYIIHRPFLKHILHQEEFNKTAEQGAATYGTPQAGLGQTESEDYARIVAHANTCVNAAIQSTYAFDGYRKQYGRLLVTNIFGTAHAQFGNTLVLSATSRSRNYHWMVKKHQLENLLIRTIEFFKPLAKLSSTMLNDLKILYNTKRILNAEDEARHTGTFTNSHAMSASHSFQGSAPSSMSQSFPP</sequence>
<dbReference type="CDD" id="cd12148">
    <property type="entry name" value="fungal_TF_MHR"/>
    <property type="match status" value="1"/>
</dbReference>
<reference evidence="2 3" key="1">
    <citation type="submission" date="2019-06" db="EMBL/GenBank/DDBJ databases">
        <title>A chromosomal-level reference genome of Carpinus fangiana (Coryloideae, Betulaceae).</title>
        <authorList>
            <person name="Yang X."/>
            <person name="Wang Z."/>
            <person name="Zhang L."/>
            <person name="Hao G."/>
            <person name="Liu J."/>
            <person name="Yang Y."/>
        </authorList>
    </citation>
    <scope>NUCLEOTIDE SEQUENCE [LARGE SCALE GENOMIC DNA]</scope>
    <source>
        <strain evidence="2">Cfa_2016G</strain>
        <tissue evidence="2">Leaf</tissue>
    </source>
</reference>
<protein>
    <submittedName>
        <fullName evidence="2">Uncharacterized protein</fullName>
    </submittedName>
</protein>
<dbReference type="InterPro" id="IPR053181">
    <property type="entry name" value="EcdB-like_regulator"/>
</dbReference>
<dbReference type="AlphaFoldDB" id="A0A5N6KVL1"/>
<feature type="region of interest" description="Disordered" evidence="1">
    <location>
        <begin position="1"/>
        <end position="26"/>
    </location>
</feature>
<feature type="region of interest" description="Disordered" evidence="1">
    <location>
        <begin position="79"/>
        <end position="109"/>
    </location>
</feature>
<accession>A0A5N6KVL1</accession>
<feature type="compositionally biased region" description="Polar residues" evidence="1">
    <location>
        <begin position="285"/>
        <end position="301"/>
    </location>
</feature>
<feature type="region of interest" description="Disordered" evidence="1">
    <location>
        <begin position="279"/>
        <end position="310"/>
    </location>
</feature>
<evidence type="ECO:0000313" key="3">
    <source>
        <dbReference type="Proteomes" id="UP000327013"/>
    </source>
</evidence>
<evidence type="ECO:0000256" key="1">
    <source>
        <dbReference type="SAM" id="MobiDB-lite"/>
    </source>
</evidence>
<name>A0A5N6KVL1_9ROSI</name>
<feature type="compositionally biased region" description="Polar residues" evidence="1">
    <location>
        <begin position="209"/>
        <end position="220"/>
    </location>
</feature>
<dbReference type="PANTHER" id="PTHR47785">
    <property type="entry name" value="ZN(II)2CYS6 TRANSCRIPTION FACTOR (EUROFUNG)-RELATED-RELATED"/>
    <property type="match status" value="1"/>
</dbReference>
<comment type="caution">
    <text evidence="2">The sequence shown here is derived from an EMBL/GenBank/DDBJ whole genome shotgun (WGS) entry which is preliminary data.</text>
</comment>